<gene>
    <name evidence="2" type="ORF">ACG04Q_00120</name>
</gene>
<keyword evidence="1" id="KW-1133">Transmembrane helix</keyword>
<organism evidence="2 3">
    <name type="scientific">Pelomonas lactea</name>
    <dbReference type="NCBI Taxonomy" id="3299030"/>
    <lineage>
        <taxon>Bacteria</taxon>
        <taxon>Pseudomonadati</taxon>
        <taxon>Pseudomonadota</taxon>
        <taxon>Betaproteobacteria</taxon>
        <taxon>Burkholderiales</taxon>
        <taxon>Sphaerotilaceae</taxon>
        <taxon>Roseateles</taxon>
    </lineage>
</organism>
<keyword evidence="1" id="KW-0812">Transmembrane</keyword>
<keyword evidence="1" id="KW-0472">Membrane</keyword>
<dbReference type="RefSeq" id="WP_394508746.1">
    <property type="nucleotide sequence ID" value="NZ_JBIGHX010000001.1"/>
</dbReference>
<accession>A0ABW7GDB6</accession>
<sequence length="119" mass="12941">MSPAFLSSIASRWFAHRWWLLGASVACMAVAFAAFNLAPPSVAFVAAVLVGPFVAGPWALLCACIWFHPERGNLLPHSKIVGKLPPFLQSGVRWYAVIFLTLFTVAAVVVFPILSVSWL</sequence>
<reference evidence="2 3" key="1">
    <citation type="submission" date="2024-08" db="EMBL/GenBank/DDBJ databases">
        <authorList>
            <person name="Lu H."/>
        </authorList>
    </citation>
    <scope>NUCLEOTIDE SEQUENCE [LARGE SCALE GENOMIC DNA]</scope>
    <source>
        <strain evidence="2 3">DXS20W</strain>
    </source>
</reference>
<feature type="transmembrane region" description="Helical" evidence="1">
    <location>
        <begin position="44"/>
        <end position="67"/>
    </location>
</feature>
<feature type="transmembrane region" description="Helical" evidence="1">
    <location>
        <begin position="18"/>
        <end position="38"/>
    </location>
</feature>
<evidence type="ECO:0000313" key="2">
    <source>
        <dbReference type="EMBL" id="MFG6459951.1"/>
    </source>
</evidence>
<feature type="transmembrane region" description="Helical" evidence="1">
    <location>
        <begin position="92"/>
        <end position="114"/>
    </location>
</feature>
<protein>
    <recommendedName>
        <fullName evidence="4">Transmembrane protein</fullName>
    </recommendedName>
</protein>
<keyword evidence="3" id="KW-1185">Reference proteome</keyword>
<evidence type="ECO:0000313" key="3">
    <source>
        <dbReference type="Proteomes" id="UP001606302"/>
    </source>
</evidence>
<dbReference type="Proteomes" id="UP001606302">
    <property type="component" value="Unassembled WGS sequence"/>
</dbReference>
<evidence type="ECO:0000256" key="1">
    <source>
        <dbReference type="SAM" id="Phobius"/>
    </source>
</evidence>
<comment type="caution">
    <text evidence="2">The sequence shown here is derived from an EMBL/GenBank/DDBJ whole genome shotgun (WGS) entry which is preliminary data.</text>
</comment>
<evidence type="ECO:0008006" key="4">
    <source>
        <dbReference type="Google" id="ProtNLM"/>
    </source>
</evidence>
<proteinExistence type="predicted"/>
<dbReference type="EMBL" id="JBIGHX010000001">
    <property type="protein sequence ID" value="MFG6459951.1"/>
    <property type="molecule type" value="Genomic_DNA"/>
</dbReference>
<name>A0ABW7GDB6_9BURK</name>